<feature type="coiled-coil region" evidence="1">
    <location>
        <begin position="80"/>
        <end position="124"/>
    </location>
</feature>
<dbReference type="AlphaFoldDB" id="A0A6A6M6X8"/>
<keyword evidence="3" id="KW-1185">Reference proteome</keyword>
<protein>
    <submittedName>
        <fullName evidence="2">Uncharacterized protein</fullName>
    </submittedName>
</protein>
<dbReference type="EMBL" id="JAAGAX010000008">
    <property type="protein sequence ID" value="KAF2308143.1"/>
    <property type="molecule type" value="Genomic_DNA"/>
</dbReference>
<gene>
    <name evidence="2" type="ORF">GH714_035716</name>
</gene>
<name>A0A6A6M6X8_HEVBR</name>
<reference evidence="2 3" key="1">
    <citation type="journal article" date="2020" name="Mol. Plant">
        <title>The Chromosome-Based Rubber Tree Genome Provides New Insights into Spurge Genome Evolution and Rubber Biosynthesis.</title>
        <authorList>
            <person name="Liu J."/>
            <person name="Shi C."/>
            <person name="Shi C.C."/>
            <person name="Li W."/>
            <person name="Zhang Q.J."/>
            <person name="Zhang Y."/>
            <person name="Li K."/>
            <person name="Lu H.F."/>
            <person name="Shi C."/>
            <person name="Zhu S.T."/>
            <person name="Xiao Z.Y."/>
            <person name="Nan H."/>
            <person name="Yue Y."/>
            <person name="Zhu X.G."/>
            <person name="Wu Y."/>
            <person name="Hong X.N."/>
            <person name="Fan G.Y."/>
            <person name="Tong Y."/>
            <person name="Zhang D."/>
            <person name="Mao C.L."/>
            <person name="Liu Y.L."/>
            <person name="Hao S.J."/>
            <person name="Liu W.Q."/>
            <person name="Lv M.Q."/>
            <person name="Zhang H.B."/>
            <person name="Liu Y."/>
            <person name="Hu-Tang G.R."/>
            <person name="Wang J.P."/>
            <person name="Wang J.H."/>
            <person name="Sun Y.H."/>
            <person name="Ni S.B."/>
            <person name="Chen W.B."/>
            <person name="Zhang X.C."/>
            <person name="Jiao Y.N."/>
            <person name="Eichler E.E."/>
            <person name="Li G.H."/>
            <person name="Liu X."/>
            <person name="Gao L.Z."/>
        </authorList>
    </citation>
    <scope>NUCLEOTIDE SEQUENCE [LARGE SCALE GENOMIC DNA]</scope>
    <source>
        <strain evidence="3">cv. GT1</strain>
        <tissue evidence="2">Leaf</tissue>
    </source>
</reference>
<proteinExistence type="predicted"/>
<organism evidence="2 3">
    <name type="scientific">Hevea brasiliensis</name>
    <name type="common">Para rubber tree</name>
    <name type="synonym">Siphonia brasiliensis</name>
    <dbReference type="NCBI Taxonomy" id="3981"/>
    <lineage>
        <taxon>Eukaryota</taxon>
        <taxon>Viridiplantae</taxon>
        <taxon>Streptophyta</taxon>
        <taxon>Embryophyta</taxon>
        <taxon>Tracheophyta</taxon>
        <taxon>Spermatophyta</taxon>
        <taxon>Magnoliopsida</taxon>
        <taxon>eudicotyledons</taxon>
        <taxon>Gunneridae</taxon>
        <taxon>Pentapetalae</taxon>
        <taxon>rosids</taxon>
        <taxon>fabids</taxon>
        <taxon>Malpighiales</taxon>
        <taxon>Euphorbiaceae</taxon>
        <taxon>Crotonoideae</taxon>
        <taxon>Micrandreae</taxon>
        <taxon>Hevea</taxon>
    </lineage>
</organism>
<evidence type="ECO:0000313" key="2">
    <source>
        <dbReference type="EMBL" id="KAF2308143.1"/>
    </source>
</evidence>
<accession>A0A6A6M6X8</accession>
<keyword evidence="1" id="KW-0175">Coiled coil</keyword>
<evidence type="ECO:0000256" key="1">
    <source>
        <dbReference type="SAM" id="Coils"/>
    </source>
</evidence>
<evidence type="ECO:0000313" key="3">
    <source>
        <dbReference type="Proteomes" id="UP000467840"/>
    </source>
</evidence>
<sequence length="163" mass="18266">MVDPLQDLDFSFLAQLSNSSSAHLIARSSDTIVIVAKNQLHYLLSIELGSHTEEQRSLFVFALSTLITVDTPFQDTLTQAKEGEDRVKAIRGKVVDLEDQISHLKAEITELKAEEASLMQLEINLLVDHMIDRGMILSKGETLRELAYLQRLRFGSTSHVKTS</sequence>
<comment type="caution">
    <text evidence="2">The sequence shown here is derived from an EMBL/GenBank/DDBJ whole genome shotgun (WGS) entry which is preliminary data.</text>
</comment>
<dbReference type="Proteomes" id="UP000467840">
    <property type="component" value="Chromosome 9"/>
</dbReference>